<dbReference type="InterPro" id="IPR008258">
    <property type="entry name" value="Transglycosylase_SLT_dom_1"/>
</dbReference>
<evidence type="ECO:0000313" key="5">
    <source>
        <dbReference type="EMBL" id="TWB92143.1"/>
    </source>
</evidence>
<sequence>MKTLQTLSCLAAAIAVLAPCAGARAQSRAQYEAMVAAEAQANLVPVELVHRVIVRESKYHPQLIGRGGTIGLMQIKLGTARGLGYTGTAEGLRDPGTNLKYGVKYLAGAYRAANGDHDRAVRYFAGGYYYVAKRQRGGHLKEAMHGGAGAPPKELAKQEQMPADIAESQPEQASK</sequence>
<protein>
    <submittedName>
        <fullName evidence="5">Transglycosylase-like protein with SLT domain</fullName>
    </submittedName>
</protein>
<dbReference type="OrthoDB" id="9788661at2"/>
<dbReference type="CDD" id="cd00254">
    <property type="entry name" value="LT-like"/>
    <property type="match status" value="1"/>
</dbReference>
<dbReference type="Proteomes" id="UP000321304">
    <property type="component" value="Unassembled WGS sequence"/>
</dbReference>
<dbReference type="SUPFAM" id="SSF53955">
    <property type="entry name" value="Lysozyme-like"/>
    <property type="match status" value="1"/>
</dbReference>
<feature type="chain" id="PRO_5021973470" evidence="3">
    <location>
        <begin position="26"/>
        <end position="175"/>
    </location>
</feature>
<comment type="caution">
    <text evidence="5">The sequence shown here is derived from an EMBL/GenBank/DDBJ whole genome shotgun (WGS) entry which is preliminary data.</text>
</comment>
<evidence type="ECO:0000256" key="1">
    <source>
        <dbReference type="ARBA" id="ARBA00009387"/>
    </source>
</evidence>
<dbReference type="RefSeq" id="WP_146990731.1">
    <property type="nucleotide sequence ID" value="NZ_VITY01000012.1"/>
</dbReference>
<organism evidence="5 6">
    <name type="scientific">Bradyrhizobium macuxiense</name>
    <dbReference type="NCBI Taxonomy" id="1755647"/>
    <lineage>
        <taxon>Bacteria</taxon>
        <taxon>Pseudomonadati</taxon>
        <taxon>Pseudomonadota</taxon>
        <taxon>Alphaproteobacteria</taxon>
        <taxon>Hyphomicrobiales</taxon>
        <taxon>Nitrobacteraceae</taxon>
        <taxon>Bradyrhizobium</taxon>
    </lineage>
</organism>
<dbReference type="EMBL" id="VITY01000012">
    <property type="protein sequence ID" value="TWB92143.1"/>
    <property type="molecule type" value="Genomic_DNA"/>
</dbReference>
<evidence type="ECO:0000256" key="3">
    <source>
        <dbReference type="SAM" id="SignalP"/>
    </source>
</evidence>
<accession>A0A560L9E1</accession>
<gene>
    <name evidence="5" type="ORF">FBZ93_112212</name>
</gene>
<dbReference type="AlphaFoldDB" id="A0A560L9E1"/>
<feature type="domain" description="Transglycosylase SLT" evidence="4">
    <location>
        <begin position="35"/>
        <end position="131"/>
    </location>
</feature>
<reference evidence="5 6" key="1">
    <citation type="submission" date="2019-06" db="EMBL/GenBank/DDBJ databases">
        <title>Genomic Encyclopedia of Type Strains, Phase IV (KMG-V): Genome sequencing to study the core and pangenomes of soil and plant-associated prokaryotes.</title>
        <authorList>
            <person name="Whitman W."/>
        </authorList>
    </citation>
    <scope>NUCLEOTIDE SEQUENCE [LARGE SCALE GENOMIC DNA]</scope>
    <source>
        <strain evidence="5 6">BR 10355</strain>
    </source>
</reference>
<feature type="signal peptide" evidence="3">
    <location>
        <begin position="1"/>
        <end position="25"/>
    </location>
</feature>
<dbReference type="Gene3D" id="1.10.530.10">
    <property type="match status" value="1"/>
</dbReference>
<dbReference type="InterPro" id="IPR023346">
    <property type="entry name" value="Lysozyme-like_dom_sf"/>
</dbReference>
<keyword evidence="6" id="KW-1185">Reference proteome</keyword>
<name>A0A560L9E1_9BRAD</name>
<evidence type="ECO:0000259" key="4">
    <source>
        <dbReference type="Pfam" id="PF01464"/>
    </source>
</evidence>
<proteinExistence type="inferred from homology"/>
<keyword evidence="3" id="KW-0732">Signal</keyword>
<feature type="region of interest" description="Disordered" evidence="2">
    <location>
        <begin position="142"/>
        <end position="175"/>
    </location>
</feature>
<dbReference type="Pfam" id="PF01464">
    <property type="entry name" value="SLT"/>
    <property type="match status" value="1"/>
</dbReference>
<comment type="similarity">
    <text evidence="1">Belongs to the virb1 family.</text>
</comment>
<evidence type="ECO:0000256" key="2">
    <source>
        <dbReference type="SAM" id="MobiDB-lite"/>
    </source>
</evidence>
<dbReference type="STRING" id="1755647.AS156_26255"/>
<evidence type="ECO:0000313" key="6">
    <source>
        <dbReference type="Proteomes" id="UP000321304"/>
    </source>
</evidence>